<comment type="caution">
    <text evidence="1">The sequence shown here is derived from an EMBL/GenBank/DDBJ whole genome shotgun (WGS) entry which is preliminary data.</text>
</comment>
<accession>A0A9Q0K477</accession>
<evidence type="ECO:0000313" key="1">
    <source>
        <dbReference type="EMBL" id="KAJ4961370.1"/>
    </source>
</evidence>
<proteinExistence type="predicted"/>
<organism evidence="1 2">
    <name type="scientific">Protea cynaroides</name>
    <dbReference type="NCBI Taxonomy" id="273540"/>
    <lineage>
        <taxon>Eukaryota</taxon>
        <taxon>Viridiplantae</taxon>
        <taxon>Streptophyta</taxon>
        <taxon>Embryophyta</taxon>
        <taxon>Tracheophyta</taxon>
        <taxon>Spermatophyta</taxon>
        <taxon>Magnoliopsida</taxon>
        <taxon>Proteales</taxon>
        <taxon>Proteaceae</taxon>
        <taxon>Protea</taxon>
    </lineage>
</organism>
<reference evidence="1" key="1">
    <citation type="journal article" date="2023" name="Plant J.">
        <title>The genome of the king protea, Protea cynaroides.</title>
        <authorList>
            <person name="Chang J."/>
            <person name="Duong T.A."/>
            <person name="Schoeman C."/>
            <person name="Ma X."/>
            <person name="Roodt D."/>
            <person name="Barker N."/>
            <person name="Li Z."/>
            <person name="Van de Peer Y."/>
            <person name="Mizrachi E."/>
        </authorList>
    </citation>
    <scope>NUCLEOTIDE SEQUENCE</scope>
    <source>
        <tissue evidence="1">Young leaves</tissue>
    </source>
</reference>
<name>A0A9Q0K477_9MAGN</name>
<sequence length="107" mass="11615">MRFSTRNDIIDVRRHNEQTEGVPLCGLLNKAMEAYQRLKLGLKPDENTAVSFLSACASLGFPAAAMASGLFRRGVSKVSAPASTLLRARTHASEAEAQLVQRPDQTT</sequence>
<dbReference type="AlphaFoldDB" id="A0A9Q0K477"/>
<keyword evidence="2" id="KW-1185">Reference proteome</keyword>
<dbReference type="Proteomes" id="UP001141806">
    <property type="component" value="Unassembled WGS sequence"/>
</dbReference>
<protein>
    <submittedName>
        <fullName evidence="1">Uncharacterized protein</fullName>
    </submittedName>
</protein>
<evidence type="ECO:0000313" key="2">
    <source>
        <dbReference type="Proteomes" id="UP001141806"/>
    </source>
</evidence>
<gene>
    <name evidence="1" type="ORF">NE237_021280</name>
</gene>
<dbReference type="EMBL" id="JAMYWD010000009">
    <property type="protein sequence ID" value="KAJ4961370.1"/>
    <property type="molecule type" value="Genomic_DNA"/>
</dbReference>